<feature type="transmembrane region" description="Helical" evidence="2">
    <location>
        <begin position="243"/>
        <end position="261"/>
    </location>
</feature>
<keyword evidence="2" id="KW-0472">Membrane</keyword>
<feature type="transmembrane region" description="Helical" evidence="2">
    <location>
        <begin position="113"/>
        <end position="133"/>
    </location>
</feature>
<feature type="transmembrane region" description="Helical" evidence="2">
    <location>
        <begin position="82"/>
        <end position="101"/>
    </location>
</feature>
<proteinExistence type="predicted"/>
<name>A0AA97FIR0_9MICO</name>
<dbReference type="KEGG" id="mbet:N8K70_04760"/>
<keyword evidence="2" id="KW-0812">Transmembrane</keyword>
<feature type="transmembrane region" description="Helical" evidence="2">
    <location>
        <begin position="392"/>
        <end position="410"/>
    </location>
</feature>
<evidence type="ECO:0000256" key="1">
    <source>
        <dbReference type="SAM" id="MobiDB-lite"/>
    </source>
</evidence>
<keyword evidence="2" id="KW-1133">Transmembrane helix</keyword>
<dbReference type="RefSeq" id="WP_317140466.1">
    <property type="nucleotide sequence ID" value="NZ_CP118157.1"/>
</dbReference>
<evidence type="ECO:0000313" key="4">
    <source>
        <dbReference type="Proteomes" id="UP001305498"/>
    </source>
</evidence>
<feature type="transmembrane region" description="Helical" evidence="2">
    <location>
        <begin position="196"/>
        <end position="222"/>
    </location>
</feature>
<sequence length="440" mass="43491">MHRILIALLAAFDALVAAAVGLVVVLAPLTLLWVFAFGVDADWAALWPATARIWQLGALVPVSFAFDDAAVVALGLPADGASFALSLAPLALTVFAVVFAARSARRAVRSGGAATGVVAGIAATAAIAAVVLVSSGNALATVEPWQAVVFPALVYGAGAFAGAWTEAWAEGDGGAIDALRERIDAWPSKWRELPSLAVRGAALALAGVVGVGAIAVVVAVLLRADEVIALFERAQVDGLGATAIALAQLAYLPTLIGWAVAWTAGPGFAVGAATAVSPAGTQLGVVPGIPVLGLLPEQGSPWLLLVLLLPVAAGAAAGWAVRSALVAEWEADPPETPESADASPREPVSPRIVLAVAIAVLAGAGAAIVAAVSSGAIGPGRLETVGAEPGPVALAVGLEVLLGAAILLLSPRGRAGGLASDDADGRAATADGGDVRAPVD</sequence>
<gene>
    <name evidence="3" type="ORF">N8K70_04760</name>
</gene>
<organism evidence="3 4">
    <name type="scientific">Microbacterium betulae</name>
    <dbReference type="NCBI Taxonomy" id="2981139"/>
    <lineage>
        <taxon>Bacteria</taxon>
        <taxon>Bacillati</taxon>
        <taxon>Actinomycetota</taxon>
        <taxon>Actinomycetes</taxon>
        <taxon>Micrococcales</taxon>
        <taxon>Microbacteriaceae</taxon>
        <taxon>Microbacterium</taxon>
    </lineage>
</organism>
<protein>
    <submittedName>
        <fullName evidence="3">DUF6350 family protein</fullName>
    </submittedName>
</protein>
<dbReference type="Pfam" id="PF19877">
    <property type="entry name" value="DUF6350"/>
    <property type="match status" value="1"/>
</dbReference>
<feature type="transmembrane region" description="Helical" evidence="2">
    <location>
        <begin position="302"/>
        <end position="321"/>
    </location>
</feature>
<feature type="transmembrane region" description="Helical" evidence="2">
    <location>
        <begin position="352"/>
        <end position="372"/>
    </location>
</feature>
<evidence type="ECO:0000313" key="3">
    <source>
        <dbReference type="EMBL" id="WOF23993.1"/>
    </source>
</evidence>
<feature type="region of interest" description="Disordered" evidence="1">
    <location>
        <begin position="417"/>
        <end position="440"/>
    </location>
</feature>
<dbReference type="AlphaFoldDB" id="A0AA97FIR0"/>
<dbReference type="EMBL" id="CP118157">
    <property type="protein sequence ID" value="WOF23993.1"/>
    <property type="molecule type" value="Genomic_DNA"/>
</dbReference>
<evidence type="ECO:0000256" key="2">
    <source>
        <dbReference type="SAM" id="Phobius"/>
    </source>
</evidence>
<dbReference type="InterPro" id="IPR045931">
    <property type="entry name" value="DUF6350"/>
</dbReference>
<accession>A0AA97FIR0</accession>
<dbReference type="Proteomes" id="UP001305498">
    <property type="component" value="Chromosome"/>
</dbReference>
<keyword evidence="4" id="KW-1185">Reference proteome</keyword>
<reference evidence="3 4" key="1">
    <citation type="submission" date="2023-02" db="EMBL/GenBank/DDBJ databases">
        <title>Microbacterium betulae sp. nov., isolated from birch wood.</title>
        <authorList>
            <person name="Pasciak M."/>
            <person name="Pawlik K.J."/>
            <person name="Martynowski D."/>
            <person name="Laczmanski L."/>
            <person name="Ciekot J."/>
            <person name="Szponar B."/>
            <person name="Wojcik-Fatla A."/>
            <person name="Mackiewicz B."/>
            <person name="Farian E."/>
            <person name="Cholewa G."/>
            <person name="Cholewa A."/>
            <person name="Dutkiewicz J."/>
        </authorList>
    </citation>
    <scope>NUCLEOTIDE SEQUENCE [LARGE SCALE GENOMIC DNA]</scope>
    <source>
        <strain evidence="3 4">AB</strain>
    </source>
</reference>